<dbReference type="PANTHER" id="PTHR10039:SF5">
    <property type="entry name" value="NACHT DOMAIN-CONTAINING PROTEIN"/>
    <property type="match status" value="1"/>
</dbReference>
<keyword evidence="2" id="KW-1185">Reference proteome</keyword>
<organism evidence="1 2">
    <name type="scientific">Lasiosphaeris hirsuta</name>
    <dbReference type="NCBI Taxonomy" id="260670"/>
    <lineage>
        <taxon>Eukaryota</taxon>
        <taxon>Fungi</taxon>
        <taxon>Dikarya</taxon>
        <taxon>Ascomycota</taxon>
        <taxon>Pezizomycotina</taxon>
        <taxon>Sordariomycetes</taxon>
        <taxon>Sordariomycetidae</taxon>
        <taxon>Sordariales</taxon>
        <taxon>Lasiosphaeriaceae</taxon>
        <taxon>Lasiosphaeris</taxon>
    </lineage>
</organism>
<proteinExistence type="predicted"/>
<dbReference type="EMBL" id="JAUKUA010000003">
    <property type="protein sequence ID" value="KAK0720231.1"/>
    <property type="molecule type" value="Genomic_DNA"/>
</dbReference>
<dbReference type="PANTHER" id="PTHR10039">
    <property type="entry name" value="AMELOGENIN"/>
    <property type="match status" value="1"/>
</dbReference>
<accession>A0AA40E0Y0</accession>
<name>A0AA40E0Y0_9PEZI</name>
<sequence>MKKLTEVDIQTCITAKLGENREFQALRSLGDNGARGLIEGAIDNAKGVFLWVYSVARLLLEASSNGEPLSELCVLVDSLPPDLTALFDKILLPLQENEKQFRKTSELIQFVRASVKLTRVLELSFAEEADTEFAFGLAVRPPSYTAEEARSEVLRRHVTAYSKVPPRGEKAVPCPHVPAKCRIHSSNGWRPHRGELCGRGLSTPRERFDPNLRLSLAHIARIKTFP</sequence>
<protein>
    <submittedName>
        <fullName evidence="1">Uncharacterized protein</fullName>
    </submittedName>
</protein>
<evidence type="ECO:0000313" key="2">
    <source>
        <dbReference type="Proteomes" id="UP001172102"/>
    </source>
</evidence>
<comment type="caution">
    <text evidence="1">The sequence shown here is derived from an EMBL/GenBank/DDBJ whole genome shotgun (WGS) entry which is preliminary data.</text>
</comment>
<evidence type="ECO:0000313" key="1">
    <source>
        <dbReference type="EMBL" id="KAK0720231.1"/>
    </source>
</evidence>
<reference evidence="1" key="1">
    <citation type="submission" date="2023-06" db="EMBL/GenBank/DDBJ databases">
        <title>Genome-scale phylogeny and comparative genomics of the fungal order Sordariales.</title>
        <authorList>
            <consortium name="Lawrence Berkeley National Laboratory"/>
            <person name="Hensen N."/>
            <person name="Bonometti L."/>
            <person name="Westerberg I."/>
            <person name="Brannstrom I.O."/>
            <person name="Guillou S."/>
            <person name="Cros-Aarteil S."/>
            <person name="Calhoun S."/>
            <person name="Haridas S."/>
            <person name="Kuo A."/>
            <person name="Mondo S."/>
            <person name="Pangilinan J."/>
            <person name="Riley R."/>
            <person name="Labutti K."/>
            <person name="Andreopoulos B."/>
            <person name="Lipzen A."/>
            <person name="Chen C."/>
            <person name="Yanf M."/>
            <person name="Daum C."/>
            <person name="Ng V."/>
            <person name="Clum A."/>
            <person name="Steindorff A."/>
            <person name="Ohm R."/>
            <person name="Martin F."/>
            <person name="Silar P."/>
            <person name="Natvig D."/>
            <person name="Lalanne C."/>
            <person name="Gautier V."/>
            <person name="Ament-Velasquez S.L."/>
            <person name="Kruys A."/>
            <person name="Hutchinson M.I."/>
            <person name="Powell A.J."/>
            <person name="Barry K."/>
            <person name="Miller A.N."/>
            <person name="Grigoriev I.V."/>
            <person name="Debuchy R."/>
            <person name="Gladieux P."/>
            <person name="Thoren M.H."/>
            <person name="Johannesson H."/>
        </authorList>
    </citation>
    <scope>NUCLEOTIDE SEQUENCE</scope>
    <source>
        <strain evidence="1">SMH4607-1</strain>
    </source>
</reference>
<gene>
    <name evidence="1" type="ORF">B0H67DRAFT_180021</name>
</gene>
<dbReference type="Proteomes" id="UP001172102">
    <property type="component" value="Unassembled WGS sequence"/>
</dbReference>
<dbReference type="AlphaFoldDB" id="A0AA40E0Y0"/>